<dbReference type="InterPro" id="IPR011009">
    <property type="entry name" value="Kinase-like_dom_sf"/>
</dbReference>
<gene>
    <name evidence="3" type="ORF">H1R19_19835</name>
</gene>
<dbReference type="AlphaFoldDB" id="A0A7D7QG99"/>
<dbReference type="InterPro" id="IPR041726">
    <property type="entry name" value="ACAD10_11_N"/>
</dbReference>
<organism evidence="3 4">
    <name type="scientific">Gordonia jinghuaiqii</name>
    <dbReference type="NCBI Taxonomy" id="2758710"/>
    <lineage>
        <taxon>Bacteria</taxon>
        <taxon>Bacillati</taxon>
        <taxon>Actinomycetota</taxon>
        <taxon>Actinomycetes</taxon>
        <taxon>Mycobacteriales</taxon>
        <taxon>Gordoniaceae</taxon>
        <taxon>Gordonia</taxon>
    </lineage>
</organism>
<dbReference type="Proteomes" id="UP000515663">
    <property type="component" value="Chromosome"/>
</dbReference>
<feature type="domain" description="Aminoglycoside phosphotransferase" evidence="2">
    <location>
        <begin position="50"/>
        <end position="266"/>
    </location>
</feature>
<dbReference type="GO" id="GO:0016740">
    <property type="term" value="F:transferase activity"/>
    <property type="evidence" value="ECO:0007669"/>
    <property type="project" value="UniProtKB-KW"/>
</dbReference>
<dbReference type="CDD" id="cd05154">
    <property type="entry name" value="ACAD10_11_N-like"/>
    <property type="match status" value="1"/>
</dbReference>
<keyword evidence="3" id="KW-0808">Transferase</keyword>
<protein>
    <submittedName>
        <fullName evidence="3">Phosphotransferase family protein</fullName>
    </submittedName>
</protein>
<dbReference type="KEGG" id="gji:H1R19_19835"/>
<evidence type="ECO:0000313" key="4">
    <source>
        <dbReference type="Proteomes" id="UP000515663"/>
    </source>
</evidence>
<dbReference type="Pfam" id="PF01636">
    <property type="entry name" value="APH"/>
    <property type="match status" value="1"/>
</dbReference>
<accession>A0A7D7QG99</accession>
<evidence type="ECO:0000256" key="1">
    <source>
        <dbReference type="SAM" id="MobiDB-lite"/>
    </source>
</evidence>
<dbReference type="PANTHER" id="PTHR21310:SF57">
    <property type="entry name" value="BLR2944 PROTEIN"/>
    <property type="match status" value="1"/>
</dbReference>
<reference evidence="4" key="1">
    <citation type="submission" date="2020-07" db="EMBL/GenBank/DDBJ databases">
        <title>novel species isolated from the respiratory tract of Marmot.</title>
        <authorList>
            <person name="Zhang G."/>
        </authorList>
    </citation>
    <scope>NUCLEOTIDE SEQUENCE [LARGE SCALE GENOMIC DNA]</scope>
    <source>
        <strain evidence="4">686</strain>
    </source>
</reference>
<feature type="region of interest" description="Disordered" evidence="1">
    <location>
        <begin position="1"/>
        <end position="33"/>
    </location>
</feature>
<keyword evidence="4" id="KW-1185">Reference proteome</keyword>
<evidence type="ECO:0000313" key="3">
    <source>
        <dbReference type="EMBL" id="QMT01082.1"/>
    </source>
</evidence>
<sequence length="495" mass="54619">MTAAEVTEKSPEKKSTEKKSTEPTKRPPKGLPDELRAWIVEVTGAQDITAKQVPGGASRQAWFVDAHGVTGGSLFLRYDPREPKPGSAFHPLSMEAEIMAALNDAGACVPRVVASHPSLQAVLLERVGGETWFYLITDPDEQVVVARDFITKLAAIHRLDPRDLAIASFGPVKSVTEHLDDELAGIRARMERKSAPAPLLAFCVDWLERNKPTYDGPPVLVQGDTGPGNFMYADGEVTAIVDWELAHLGDPMDDIAWLSLRSAQDPFTHFPDRLAEYEELTGTTIDVQRVWYYRLLAEAKMTTFHGGADDRRGALVVGSPDAGNNLIYGMFHRRLLIEALGHAAGLDMARLDFAPRPGDAANQHVFEATLEVLRAAARQAGDPLAARWTKGAARLVKYLKECDRVGDDLDSDERAELAALLGDEPESIEAGRAELARRTIDGTVDVGDYVAQMWRSVQRDDYLMRVASGALYERTWPPLTDEHRSHPENRAREQQ</sequence>
<proteinExistence type="predicted"/>
<dbReference type="InterPro" id="IPR002575">
    <property type="entry name" value="Aminoglycoside_PTrfase"/>
</dbReference>
<dbReference type="Gene3D" id="3.90.1200.10">
    <property type="match status" value="1"/>
</dbReference>
<dbReference type="Gene3D" id="3.30.200.20">
    <property type="entry name" value="Phosphorylase Kinase, domain 1"/>
    <property type="match status" value="1"/>
</dbReference>
<dbReference type="RefSeq" id="WP_219849903.1">
    <property type="nucleotide sequence ID" value="NZ_CP059491.1"/>
</dbReference>
<evidence type="ECO:0000259" key="2">
    <source>
        <dbReference type="Pfam" id="PF01636"/>
    </source>
</evidence>
<dbReference type="EMBL" id="CP059491">
    <property type="protein sequence ID" value="QMT01082.1"/>
    <property type="molecule type" value="Genomic_DNA"/>
</dbReference>
<dbReference type="SUPFAM" id="SSF56112">
    <property type="entry name" value="Protein kinase-like (PK-like)"/>
    <property type="match status" value="1"/>
</dbReference>
<dbReference type="InterPro" id="IPR051678">
    <property type="entry name" value="AGP_Transferase"/>
</dbReference>
<name>A0A7D7QG99_9ACTN</name>
<dbReference type="PANTHER" id="PTHR21310">
    <property type="entry name" value="AMINOGLYCOSIDE PHOSPHOTRANSFERASE-RELATED-RELATED"/>
    <property type="match status" value="1"/>
</dbReference>